<proteinExistence type="predicted"/>
<evidence type="ECO:0000313" key="2">
    <source>
        <dbReference type="Proteomes" id="UP000823612"/>
    </source>
</evidence>
<dbReference type="EMBL" id="JADIMZ010000138">
    <property type="protein sequence ID" value="MBO8433445.1"/>
    <property type="molecule type" value="Genomic_DNA"/>
</dbReference>
<organism evidence="1 2">
    <name type="scientific">Candidatus Pullibacteroides excrementavium</name>
    <dbReference type="NCBI Taxonomy" id="2840905"/>
    <lineage>
        <taxon>Bacteria</taxon>
        <taxon>Pseudomonadati</taxon>
        <taxon>Bacteroidota</taxon>
        <taxon>Bacteroidia</taxon>
        <taxon>Bacteroidales</taxon>
        <taxon>Candidatus Pullibacteroides</taxon>
    </lineage>
</organism>
<comment type="caution">
    <text evidence="1">The sequence shown here is derived from an EMBL/GenBank/DDBJ whole genome shotgun (WGS) entry which is preliminary data.</text>
</comment>
<protein>
    <submittedName>
        <fullName evidence="1">Uncharacterized protein</fullName>
    </submittedName>
</protein>
<sequence length="126" mass="14749">MRRMGFCEEKGSGMDKALINSELYKLPPMRFSVSENRTTVTLFSYRPLSEINKQERLAACYQHACIKYVSGDLMTNQSLRERLGVEQKNYPMISRIIKDGIDSNLIKEADPENKNRRYVKYIPYWA</sequence>
<reference evidence="1" key="1">
    <citation type="submission" date="2020-10" db="EMBL/GenBank/DDBJ databases">
        <authorList>
            <person name="Gilroy R."/>
        </authorList>
    </citation>
    <scope>NUCLEOTIDE SEQUENCE</scope>
    <source>
        <strain evidence="1">2889</strain>
    </source>
</reference>
<gene>
    <name evidence="1" type="ORF">IAB08_09180</name>
</gene>
<accession>A0A9D9H004</accession>
<dbReference type="AlphaFoldDB" id="A0A9D9H004"/>
<dbReference type="Proteomes" id="UP000823612">
    <property type="component" value="Unassembled WGS sequence"/>
</dbReference>
<reference evidence="1" key="2">
    <citation type="journal article" date="2021" name="PeerJ">
        <title>Extensive microbial diversity within the chicken gut microbiome revealed by metagenomics and culture.</title>
        <authorList>
            <person name="Gilroy R."/>
            <person name="Ravi A."/>
            <person name="Getino M."/>
            <person name="Pursley I."/>
            <person name="Horton D.L."/>
            <person name="Alikhan N.F."/>
            <person name="Baker D."/>
            <person name="Gharbi K."/>
            <person name="Hall N."/>
            <person name="Watson M."/>
            <person name="Adriaenssens E.M."/>
            <person name="Foster-Nyarko E."/>
            <person name="Jarju S."/>
            <person name="Secka A."/>
            <person name="Antonio M."/>
            <person name="Oren A."/>
            <person name="Chaudhuri R.R."/>
            <person name="La Ragione R."/>
            <person name="Hildebrand F."/>
            <person name="Pallen M.J."/>
        </authorList>
    </citation>
    <scope>NUCLEOTIDE SEQUENCE</scope>
    <source>
        <strain evidence="1">2889</strain>
    </source>
</reference>
<name>A0A9D9H004_9BACT</name>
<evidence type="ECO:0000313" key="1">
    <source>
        <dbReference type="EMBL" id="MBO8433445.1"/>
    </source>
</evidence>